<name>A0A8H4AZV3_GIGMA</name>
<accession>A0A8H4AZV3</accession>
<dbReference type="AlphaFoldDB" id="A0A8H4AZV3"/>
<organism evidence="1 2">
    <name type="scientific">Gigaspora margarita</name>
    <dbReference type="NCBI Taxonomy" id="4874"/>
    <lineage>
        <taxon>Eukaryota</taxon>
        <taxon>Fungi</taxon>
        <taxon>Fungi incertae sedis</taxon>
        <taxon>Mucoromycota</taxon>
        <taxon>Glomeromycotina</taxon>
        <taxon>Glomeromycetes</taxon>
        <taxon>Diversisporales</taxon>
        <taxon>Gigasporaceae</taxon>
        <taxon>Gigaspora</taxon>
    </lineage>
</organism>
<reference evidence="1 2" key="1">
    <citation type="journal article" date="2019" name="Environ. Microbiol.">
        <title>At the nexus of three kingdoms: the genome of the mycorrhizal fungus Gigaspora margarita provides insights into plant, endobacterial and fungal interactions.</title>
        <authorList>
            <person name="Venice F."/>
            <person name="Ghignone S."/>
            <person name="Salvioli di Fossalunga A."/>
            <person name="Amselem J."/>
            <person name="Novero M."/>
            <person name="Xianan X."/>
            <person name="Sedzielewska Toro K."/>
            <person name="Morin E."/>
            <person name="Lipzen A."/>
            <person name="Grigoriev I.V."/>
            <person name="Henrissat B."/>
            <person name="Martin F.M."/>
            <person name="Bonfante P."/>
        </authorList>
    </citation>
    <scope>NUCLEOTIDE SEQUENCE [LARGE SCALE GENOMIC DNA]</scope>
    <source>
        <strain evidence="1 2">BEG34</strain>
    </source>
</reference>
<proteinExistence type="predicted"/>
<dbReference type="Proteomes" id="UP000439903">
    <property type="component" value="Unassembled WGS sequence"/>
</dbReference>
<protein>
    <submittedName>
        <fullName evidence="1">Uncharacterized protein</fullName>
    </submittedName>
</protein>
<sequence length="177" mass="20664">MDIKGQMRFYQHSNRANKCGEVLFDLTDSLCMEHVKNSGCDSYDNSKSYRKRRSIFNKKYKDKCEVGPWGTKLLVVKIGYLAWDCGDKDRFKCQYCDGVYLVIEGQSKWGKRAIIMLSATINIDSNQNGEAPPALPAATFIYLCRYHLLQRQPQPDKWIHYIFFIILFFSMNECLRT</sequence>
<keyword evidence="2" id="KW-1185">Reference proteome</keyword>
<evidence type="ECO:0000313" key="1">
    <source>
        <dbReference type="EMBL" id="KAF0548435.1"/>
    </source>
</evidence>
<gene>
    <name evidence="1" type="ORF">F8M41_025943</name>
</gene>
<comment type="caution">
    <text evidence="1">The sequence shown here is derived from an EMBL/GenBank/DDBJ whole genome shotgun (WGS) entry which is preliminary data.</text>
</comment>
<dbReference type="EMBL" id="WTPW01000096">
    <property type="protein sequence ID" value="KAF0548435.1"/>
    <property type="molecule type" value="Genomic_DNA"/>
</dbReference>
<evidence type="ECO:0000313" key="2">
    <source>
        <dbReference type="Proteomes" id="UP000439903"/>
    </source>
</evidence>